<dbReference type="InterPro" id="IPR041581">
    <property type="entry name" value="Glyoxalase_6"/>
</dbReference>
<protein>
    <recommendedName>
        <fullName evidence="1">Glyoxalase-like domain-containing protein</fullName>
    </recommendedName>
</protein>
<comment type="caution">
    <text evidence="2">The sequence shown here is derived from an EMBL/GenBank/DDBJ whole genome shotgun (WGS) entry which is preliminary data.</text>
</comment>
<dbReference type="PANTHER" id="PTHR35908:SF1">
    <property type="entry name" value="CONSERVED PROTEIN"/>
    <property type="match status" value="1"/>
</dbReference>
<evidence type="ECO:0000313" key="2">
    <source>
        <dbReference type="EMBL" id="TQN44827.1"/>
    </source>
</evidence>
<reference evidence="2 3" key="1">
    <citation type="submission" date="2019-06" db="EMBL/GenBank/DDBJ databases">
        <title>Sequencing the genomes of 1000 actinobacteria strains.</title>
        <authorList>
            <person name="Klenk H.-P."/>
        </authorList>
    </citation>
    <scope>NUCLEOTIDE SEQUENCE [LARGE SCALE GENOMIC DNA]</scope>
    <source>
        <strain evidence="2 3">DSM 21776</strain>
    </source>
</reference>
<accession>A0A543PL71</accession>
<dbReference type="AlphaFoldDB" id="A0A543PL71"/>
<dbReference type="InterPro" id="IPR029068">
    <property type="entry name" value="Glyas_Bleomycin-R_OHBP_Dase"/>
</dbReference>
<dbReference type="PANTHER" id="PTHR35908">
    <property type="entry name" value="HYPOTHETICAL FUSION PROTEIN"/>
    <property type="match status" value="1"/>
</dbReference>
<evidence type="ECO:0000259" key="1">
    <source>
        <dbReference type="Pfam" id="PF18029"/>
    </source>
</evidence>
<gene>
    <name evidence="2" type="ORF">FHX52_4048</name>
</gene>
<proteinExistence type="predicted"/>
<dbReference type="Pfam" id="PF18029">
    <property type="entry name" value="Glyoxalase_6"/>
    <property type="match status" value="1"/>
</dbReference>
<feature type="domain" description="Glyoxalase-like" evidence="1">
    <location>
        <begin position="22"/>
        <end position="128"/>
    </location>
</feature>
<sequence>MTGGGYDRFMTEASGPLRVSAVSLDCADHVVLATFYAELLGGTVLWTHDDASAVDAGGLVLVPQSVTDYREPEWPGAAIVHLDLTTGAEELDDEVTRAVALGARLAHPQPDPRWRVLLDPAGHPFCITPFAP</sequence>
<dbReference type="EMBL" id="VFQF01000003">
    <property type="protein sequence ID" value="TQN44827.1"/>
    <property type="molecule type" value="Genomic_DNA"/>
</dbReference>
<dbReference type="SUPFAM" id="SSF54593">
    <property type="entry name" value="Glyoxalase/Bleomycin resistance protein/Dihydroxybiphenyl dioxygenase"/>
    <property type="match status" value="1"/>
</dbReference>
<dbReference type="Proteomes" id="UP000320085">
    <property type="component" value="Unassembled WGS sequence"/>
</dbReference>
<organism evidence="2 3">
    <name type="scientific">Humibacillus xanthopallidus</name>
    <dbReference type="NCBI Taxonomy" id="412689"/>
    <lineage>
        <taxon>Bacteria</taxon>
        <taxon>Bacillati</taxon>
        <taxon>Actinomycetota</taxon>
        <taxon>Actinomycetes</taxon>
        <taxon>Micrococcales</taxon>
        <taxon>Intrasporangiaceae</taxon>
        <taxon>Humibacillus</taxon>
    </lineage>
</organism>
<dbReference type="Gene3D" id="3.10.180.10">
    <property type="entry name" value="2,3-Dihydroxybiphenyl 1,2-Dioxygenase, domain 1"/>
    <property type="match status" value="1"/>
</dbReference>
<evidence type="ECO:0000313" key="3">
    <source>
        <dbReference type="Proteomes" id="UP000320085"/>
    </source>
</evidence>
<name>A0A543PL71_9MICO</name>